<evidence type="ECO:0000259" key="2">
    <source>
        <dbReference type="PROSITE" id="PS50263"/>
    </source>
</evidence>
<evidence type="ECO:0000313" key="3">
    <source>
        <dbReference type="EMBL" id="PYI55633.1"/>
    </source>
</evidence>
<dbReference type="AlphaFoldDB" id="A0A2V5KCG0"/>
<proteinExistence type="predicted"/>
<dbReference type="InterPro" id="IPR036526">
    <property type="entry name" value="C-N_Hydrolase_sf"/>
</dbReference>
<dbReference type="InterPro" id="IPR003010">
    <property type="entry name" value="C-N_Hydrolase"/>
</dbReference>
<dbReference type="Pfam" id="PF00795">
    <property type="entry name" value="CN_hydrolase"/>
    <property type="match status" value="1"/>
</dbReference>
<dbReference type="GO" id="GO:0050126">
    <property type="term" value="F:N-carbamoylputrescine amidase activity"/>
    <property type="evidence" value="ECO:0007669"/>
    <property type="project" value="TreeGrafter"/>
</dbReference>
<keyword evidence="1 3" id="KW-0378">Hydrolase</keyword>
<dbReference type="Gene3D" id="3.60.110.10">
    <property type="entry name" value="Carbon-nitrogen hydrolase"/>
    <property type="match status" value="1"/>
</dbReference>
<sequence>MSESIDESFNQQEEYKMARYVKISCLSAPFLRAGPETDLEEVVTRMIGHWEHRLEQVLPDRPDLIVLPECCDRPERAGYTYERLKEYYRYRGDRIRDFFAGVARDHRCYIAYAAIRALPDGTFRNSTQLLDRSGNVAGVYNKNHLVEGECTQGGMLYGKDAPVFETDFGRVACAICFDLNFDGLRERYARQKPDLILFSSAYHGGLMQQYWAYSCRAHFAGAINTHAPSAIISPVGEIIAQSTNYYHYVTRTINLDCEVIHIDYNEEHFRSIKNKYGPKVRIHDPGLLGSVLISSETDEFNVQDVIREFGLELLDDYWERAKAHRCSPGNMEM</sequence>
<name>A0A2V5KCG0_9BACL</name>
<evidence type="ECO:0000256" key="1">
    <source>
        <dbReference type="ARBA" id="ARBA00022801"/>
    </source>
</evidence>
<protein>
    <submittedName>
        <fullName evidence="3">Carbon-nitrogen hydrolase family protein</fullName>
    </submittedName>
</protein>
<dbReference type="SUPFAM" id="SSF56317">
    <property type="entry name" value="Carbon-nitrogen hydrolase"/>
    <property type="match status" value="1"/>
</dbReference>
<comment type="caution">
    <text evidence="3">The sequence shown here is derived from an EMBL/GenBank/DDBJ whole genome shotgun (WGS) entry which is preliminary data.</text>
</comment>
<evidence type="ECO:0000313" key="4">
    <source>
        <dbReference type="Proteomes" id="UP000247476"/>
    </source>
</evidence>
<dbReference type="CDD" id="cd07197">
    <property type="entry name" value="nitrilase"/>
    <property type="match status" value="1"/>
</dbReference>
<dbReference type="PROSITE" id="PS50263">
    <property type="entry name" value="CN_HYDROLASE"/>
    <property type="match status" value="1"/>
</dbReference>
<dbReference type="GO" id="GO:0033388">
    <property type="term" value="P:putrescine biosynthetic process from arginine"/>
    <property type="evidence" value="ECO:0007669"/>
    <property type="project" value="TreeGrafter"/>
</dbReference>
<reference evidence="3 4" key="1">
    <citation type="submission" date="2018-05" db="EMBL/GenBank/DDBJ databases">
        <title>Paenibacillus flagellatus sp. nov., isolated from selenium mineral soil.</title>
        <authorList>
            <person name="Dai X."/>
        </authorList>
    </citation>
    <scope>NUCLEOTIDE SEQUENCE [LARGE SCALE GENOMIC DNA]</scope>
    <source>
        <strain evidence="3 4">DXL2</strain>
    </source>
</reference>
<feature type="domain" description="CN hydrolase" evidence="2">
    <location>
        <begin position="21"/>
        <end position="255"/>
    </location>
</feature>
<gene>
    <name evidence="3" type="ORF">DLM86_07855</name>
</gene>
<accession>A0A2V5KCG0</accession>
<dbReference type="EMBL" id="QJVJ01000003">
    <property type="protein sequence ID" value="PYI55633.1"/>
    <property type="molecule type" value="Genomic_DNA"/>
</dbReference>
<dbReference type="Proteomes" id="UP000247476">
    <property type="component" value="Unassembled WGS sequence"/>
</dbReference>
<dbReference type="InterPro" id="IPR050345">
    <property type="entry name" value="Aliph_Amidase/BUP"/>
</dbReference>
<keyword evidence="4" id="KW-1185">Reference proteome</keyword>
<dbReference type="PANTHER" id="PTHR43674:SF2">
    <property type="entry name" value="BETA-UREIDOPROPIONASE"/>
    <property type="match status" value="1"/>
</dbReference>
<dbReference type="PANTHER" id="PTHR43674">
    <property type="entry name" value="NITRILASE C965.09-RELATED"/>
    <property type="match status" value="1"/>
</dbReference>
<organism evidence="3 4">
    <name type="scientific">Paenibacillus flagellatus</name>
    <dbReference type="NCBI Taxonomy" id="2211139"/>
    <lineage>
        <taxon>Bacteria</taxon>
        <taxon>Bacillati</taxon>
        <taxon>Bacillota</taxon>
        <taxon>Bacilli</taxon>
        <taxon>Bacillales</taxon>
        <taxon>Paenibacillaceae</taxon>
        <taxon>Paenibacillus</taxon>
    </lineage>
</organism>